<accession>A0A7J5AHP5</accession>
<feature type="transmembrane region" description="Helical" evidence="1">
    <location>
        <begin position="95"/>
        <end position="117"/>
    </location>
</feature>
<dbReference type="RefSeq" id="WP_151106515.1">
    <property type="nucleotide sequence ID" value="NZ_WAEM01000002.1"/>
</dbReference>
<dbReference type="GO" id="GO:0016747">
    <property type="term" value="F:acyltransferase activity, transferring groups other than amino-acyl groups"/>
    <property type="evidence" value="ECO:0007669"/>
    <property type="project" value="InterPro"/>
</dbReference>
<dbReference type="PANTHER" id="PTHR23028:SF53">
    <property type="entry name" value="ACYL_TRANSF_3 DOMAIN-CONTAINING PROTEIN"/>
    <property type="match status" value="1"/>
</dbReference>
<evidence type="ECO:0000259" key="2">
    <source>
        <dbReference type="Pfam" id="PF01757"/>
    </source>
</evidence>
<dbReference type="OrthoDB" id="290051at2"/>
<feature type="transmembrane region" description="Helical" evidence="1">
    <location>
        <begin position="310"/>
        <end position="330"/>
    </location>
</feature>
<feature type="transmembrane region" description="Helical" evidence="1">
    <location>
        <begin position="242"/>
        <end position="262"/>
    </location>
</feature>
<dbReference type="Proteomes" id="UP000490922">
    <property type="component" value="Unassembled WGS sequence"/>
</dbReference>
<evidence type="ECO:0000313" key="3">
    <source>
        <dbReference type="EMBL" id="KAB1156519.1"/>
    </source>
</evidence>
<keyword evidence="3" id="KW-0012">Acyltransferase</keyword>
<feature type="transmembrane region" description="Helical" evidence="1">
    <location>
        <begin position="12"/>
        <end position="36"/>
    </location>
</feature>
<dbReference type="GO" id="GO:0016020">
    <property type="term" value="C:membrane"/>
    <property type="evidence" value="ECO:0007669"/>
    <property type="project" value="TreeGrafter"/>
</dbReference>
<feature type="domain" description="Acyltransferase 3" evidence="2">
    <location>
        <begin position="14"/>
        <end position="359"/>
    </location>
</feature>
<sequence length="374" mass="43863">MIETERKPTKRIFGLDLLRVISIALVLCSHTSWIYPPSSSLLAKAVDMCGFFGVELFFVLSGFLIGSIIYKQFLHEGYGFKSMMSFLNRRMIRILPNYYLIIVVNIIIGFFIGYPIVDSWKYFFFFQNFATPLLPFFPESWSMPIKEYGYLITVFLLLLVSIIFKKVSRKMLFLWVISGMILFFFMLKISYYFNTQNTTMAQWDISLRSVVIYRIDTVLAGVLFGFISCEYSKFWQKQKFKFGTLGFLLIFILLFCLGYLKLKIADFPFFWNVICLPLNTAALVCFLPFFSEWKMGSSCIQKAVEHISELSYAIYLLHYSIVLYLLKHFIDTSNFSIIQLHLFAVLYLVLTISLSYVLYTFFEKPVTKLRDIKM</sequence>
<feature type="transmembrane region" description="Helical" evidence="1">
    <location>
        <begin position="148"/>
        <end position="164"/>
    </location>
</feature>
<feature type="transmembrane region" description="Helical" evidence="1">
    <location>
        <begin position="268"/>
        <end position="290"/>
    </location>
</feature>
<protein>
    <submittedName>
        <fullName evidence="3">Acyltransferase</fullName>
    </submittedName>
</protein>
<gene>
    <name evidence="3" type="ORF">F6464_03950</name>
</gene>
<organism evidence="3 4">
    <name type="scientific">Flavobacterium luteum</name>
    <dbReference type="NCBI Taxonomy" id="2026654"/>
    <lineage>
        <taxon>Bacteria</taxon>
        <taxon>Pseudomonadati</taxon>
        <taxon>Bacteroidota</taxon>
        <taxon>Flavobacteriia</taxon>
        <taxon>Flavobacteriales</taxon>
        <taxon>Flavobacteriaceae</taxon>
        <taxon>Flavobacterium</taxon>
    </lineage>
</organism>
<dbReference type="AlphaFoldDB" id="A0A7J5AHP5"/>
<name>A0A7J5AHP5_9FLAO</name>
<proteinExistence type="predicted"/>
<evidence type="ECO:0000313" key="4">
    <source>
        <dbReference type="Proteomes" id="UP000490922"/>
    </source>
</evidence>
<dbReference type="EMBL" id="WAEM01000002">
    <property type="protein sequence ID" value="KAB1156519.1"/>
    <property type="molecule type" value="Genomic_DNA"/>
</dbReference>
<feature type="transmembrane region" description="Helical" evidence="1">
    <location>
        <begin position="211"/>
        <end position="230"/>
    </location>
</feature>
<dbReference type="GO" id="GO:0009103">
    <property type="term" value="P:lipopolysaccharide biosynthetic process"/>
    <property type="evidence" value="ECO:0007669"/>
    <property type="project" value="TreeGrafter"/>
</dbReference>
<keyword evidence="3" id="KW-0808">Transferase</keyword>
<feature type="transmembrane region" description="Helical" evidence="1">
    <location>
        <begin position="56"/>
        <end position="74"/>
    </location>
</feature>
<evidence type="ECO:0000256" key="1">
    <source>
        <dbReference type="SAM" id="Phobius"/>
    </source>
</evidence>
<keyword evidence="4" id="KW-1185">Reference proteome</keyword>
<comment type="caution">
    <text evidence="3">The sequence shown here is derived from an EMBL/GenBank/DDBJ whole genome shotgun (WGS) entry which is preliminary data.</text>
</comment>
<feature type="transmembrane region" description="Helical" evidence="1">
    <location>
        <begin position="342"/>
        <end position="362"/>
    </location>
</feature>
<keyword evidence="1" id="KW-1133">Transmembrane helix</keyword>
<dbReference type="InterPro" id="IPR050879">
    <property type="entry name" value="Acyltransferase_3"/>
</dbReference>
<reference evidence="3 4" key="1">
    <citation type="submission" date="2019-09" db="EMBL/GenBank/DDBJ databases">
        <title>Flavobacterium sp. nov., isolated from glacier ice.</title>
        <authorList>
            <person name="Liu Q."/>
        </authorList>
    </citation>
    <scope>NUCLEOTIDE SEQUENCE [LARGE SCALE GENOMIC DNA]</scope>
    <source>
        <strain evidence="3 4">NBRC 112527</strain>
    </source>
</reference>
<keyword evidence="1" id="KW-0812">Transmembrane</keyword>
<dbReference type="Pfam" id="PF01757">
    <property type="entry name" value="Acyl_transf_3"/>
    <property type="match status" value="1"/>
</dbReference>
<dbReference type="PANTHER" id="PTHR23028">
    <property type="entry name" value="ACETYLTRANSFERASE"/>
    <property type="match status" value="1"/>
</dbReference>
<feature type="transmembrane region" description="Helical" evidence="1">
    <location>
        <begin position="171"/>
        <end position="191"/>
    </location>
</feature>
<keyword evidence="1" id="KW-0472">Membrane</keyword>
<dbReference type="InterPro" id="IPR002656">
    <property type="entry name" value="Acyl_transf_3_dom"/>
</dbReference>